<keyword evidence="1" id="KW-0472">Membrane</keyword>
<keyword evidence="1" id="KW-0812">Transmembrane</keyword>
<dbReference type="Pfam" id="PF07963">
    <property type="entry name" value="N_methyl"/>
    <property type="match status" value="1"/>
</dbReference>
<dbReference type="STRING" id="314230.DSM3645_16590"/>
<dbReference type="eggNOG" id="COG4968">
    <property type="taxonomic scope" value="Bacteria"/>
</dbReference>
<dbReference type="OrthoDB" id="280382at2"/>
<name>A3ZN96_9BACT</name>
<sequence length="319" mass="34968">MRREFGFPHRRGFTLVELLVVIAIIGVLIALLLPAVQQAREAVRRISCNNQIKQLGLALHNYHDTFSSMPPGNYGMSASGKYDGANWRVLVLPFIEQSALHDQLNFAGRFEGDNLTGNEILRELIVPGLICPSSALDPFSNPHGRNDEKAMNISYVGISGGAPSDTQPLIGYMDCGYGWFANNGMLLTNQATKLRDATDGTSNTMLLAEQSGLIDNQELTANYRGGWHGASGKDTASTSTCSQVWFAGTTTVRYNPNYDIITPGNSYQYRHNTVLNSFHPGGVNMLLTDGSTRFISDTISLETLKRLAVRNDGEVLEDF</sequence>
<feature type="domain" description="DUF1559" evidence="2">
    <location>
        <begin position="37"/>
        <end position="300"/>
    </location>
</feature>
<dbReference type="RefSeq" id="WP_002651216.1">
    <property type="nucleotide sequence ID" value="NZ_CH672376.1"/>
</dbReference>
<dbReference type="EMBL" id="AANZ01000003">
    <property type="protein sequence ID" value="EAQ81788.1"/>
    <property type="molecule type" value="Genomic_DNA"/>
</dbReference>
<dbReference type="PROSITE" id="PS00409">
    <property type="entry name" value="PROKAR_NTER_METHYL"/>
    <property type="match status" value="1"/>
</dbReference>
<protein>
    <recommendedName>
        <fullName evidence="2">DUF1559 domain-containing protein</fullName>
    </recommendedName>
</protein>
<dbReference type="PANTHER" id="PTHR30093">
    <property type="entry name" value="GENERAL SECRETION PATHWAY PROTEIN G"/>
    <property type="match status" value="1"/>
</dbReference>
<dbReference type="NCBIfam" id="TIGR04294">
    <property type="entry name" value="pre_pil_HX9DG"/>
    <property type="match status" value="1"/>
</dbReference>
<dbReference type="NCBIfam" id="TIGR02532">
    <property type="entry name" value="IV_pilin_GFxxxE"/>
    <property type="match status" value="1"/>
</dbReference>
<dbReference type="SUPFAM" id="SSF54523">
    <property type="entry name" value="Pili subunits"/>
    <property type="match status" value="1"/>
</dbReference>
<feature type="transmembrane region" description="Helical" evidence="1">
    <location>
        <begin position="12"/>
        <end position="36"/>
    </location>
</feature>
<evidence type="ECO:0000259" key="2">
    <source>
        <dbReference type="Pfam" id="PF07596"/>
    </source>
</evidence>
<accession>A3ZN96</accession>
<organism evidence="3 4">
    <name type="scientific">Blastopirellula marina DSM 3645</name>
    <dbReference type="NCBI Taxonomy" id="314230"/>
    <lineage>
        <taxon>Bacteria</taxon>
        <taxon>Pseudomonadati</taxon>
        <taxon>Planctomycetota</taxon>
        <taxon>Planctomycetia</taxon>
        <taxon>Pirellulales</taxon>
        <taxon>Pirellulaceae</taxon>
        <taxon>Blastopirellula</taxon>
    </lineage>
</organism>
<evidence type="ECO:0000256" key="1">
    <source>
        <dbReference type="SAM" id="Phobius"/>
    </source>
</evidence>
<keyword evidence="1" id="KW-1133">Transmembrane helix</keyword>
<dbReference type="InterPro" id="IPR045584">
    <property type="entry name" value="Pilin-like"/>
</dbReference>
<dbReference type="InterPro" id="IPR012902">
    <property type="entry name" value="N_methyl_site"/>
</dbReference>
<dbReference type="InterPro" id="IPR011453">
    <property type="entry name" value="DUF1559"/>
</dbReference>
<dbReference type="HOGENOM" id="CLU_041661_0_0_0"/>
<dbReference type="AlphaFoldDB" id="A3ZN96"/>
<evidence type="ECO:0000313" key="4">
    <source>
        <dbReference type="Proteomes" id="UP000004358"/>
    </source>
</evidence>
<dbReference type="Gene3D" id="3.30.700.10">
    <property type="entry name" value="Glycoprotein, Type 4 Pilin"/>
    <property type="match status" value="1"/>
</dbReference>
<gene>
    <name evidence="3" type="ORF">DSM3645_16590</name>
</gene>
<comment type="caution">
    <text evidence="3">The sequence shown here is derived from an EMBL/GenBank/DDBJ whole genome shotgun (WGS) entry which is preliminary data.</text>
</comment>
<dbReference type="Pfam" id="PF07596">
    <property type="entry name" value="SBP_bac_10"/>
    <property type="match status" value="1"/>
</dbReference>
<dbReference type="InterPro" id="IPR027558">
    <property type="entry name" value="Pre_pil_HX9DG_C"/>
</dbReference>
<reference evidence="3 4" key="1">
    <citation type="submission" date="2006-02" db="EMBL/GenBank/DDBJ databases">
        <authorList>
            <person name="Amann R."/>
            <person name="Ferriera S."/>
            <person name="Johnson J."/>
            <person name="Kravitz S."/>
            <person name="Halpern A."/>
            <person name="Remington K."/>
            <person name="Beeson K."/>
            <person name="Tran B."/>
            <person name="Rogers Y.-H."/>
            <person name="Friedman R."/>
            <person name="Venter J.C."/>
        </authorList>
    </citation>
    <scope>NUCLEOTIDE SEQUENCE [LARGE SCALE GENOMIC DNA]</scope>
    <source>
        <strain evidence="3 4">DSM 3645</strain>
    </source>
</reference>
<dbReference type="PANTHER" id="PTHR30093:SF2">
    <property type="entry name" value="TYPE II SECRETION SYSTEM PROTEIN H"/>
    <property type="match status" value="1"/>
</dbReference>
<evidence type="ECO:0000313" key="3">
    <source>
        <dbReference type="EMBL" id="EAQ81788.1"/>
    </source>
</evidence>
<dbReference type="Proteomes" id="UP000004358">
    <property type="component" value="Unassembled WGS sequence"/>
</dbReference>
<proteinExistence type="predicted"/>